<dbReference type="RefSeq" id="XP_060359934.1">
    <property type="nucleotide sequence ID" value="XM_060509268.1"/>
</dbReference>
<evidence type="ECO:0000313" key="2">
    <source>
        <dbReference type="EMBL" id="KAK1714118.1"/>
    </source>
</evidence>
<sequence>MFVHPRCIYLNHVYKKTAQSDYELIRNAIAIFPLAVDSKNYDLLSEGFAPNVVVEYPEPIGVTRGVKDLQQALEHVLKGLETHHALSTQSIKQTSQTSADGTTYCMAVHFGTGKATGRQVTGWSHSQDTLEKGIFDNQEGWRITKRKVHFHVPHSADGSLLGIKEN</sequence>
<dbReference type="InterPro" id="IPR032710">
    <property type="entry name" value="NTF2-like_dom_sf"/>
</dbReference>
<protein>
    <recommendedName>
        <fullName evidence="1">SnoaL-like domain-containing protein</fullName>
    </recommendedName>
</protein>
<dbReference type="Proteomes" id="UP001244207">
    <property type="component" value="Unassembled WGS sequence"/>
</dbReference>
<dbReference type="Pfam" id="PF13577">
    <property type="entry name" value="SnoaL_4"/>
    <property type="match status" value="1"/>
</dbReference>
<organism evidence="2 3">
    <name type="scientific">Glomerella acutata</name>
    <name type="common">Colletotrichum acutatum</name>
    <dbReference type="NCBI Taxonomy" id="27357"/>
    <lineage>
        <taxon>Eukaryota</taxon>
        <taxon>Fungi</taxon>
        <taxon>Dikarya</taxon>
        <taxon>Ascomycota</taxon>
        <taxon>Pezizomycotina</taxon>
        <taxon>Sordariomycetes</taxon>
        <taxon>Hypocreomycetidae</taxon>
        <taxon>Glomerellales</taxon>
        <taxon>Glomerellaceae</taxon>
        <taxon>Colletotrichum</taxon>
        <taxon>Colletotrichum acutatum species complex</taxon>
    </lineage>
</organism>
<comment type="caution">
    <text evidence="2">The sequence shown here is derived from an EMBL/GenBank/DDBJ whole genome shotgun (WGS) entry which is preliminary data.</text>
</comment>
<dbReference type="GeneID" id="85393167"/>
<feature type="domain" description="SnoaL-like" evidence="1">
    <location>
        <begin position="20"/>
        <end position="147"/>
    </location>
</feature>
<dbReference type="Gene3D" id="3.10.450.50">
    <property type="match status" value="1"/>
</dbReference>
<dbReference type="EMBL" id="JAHMHS010000131">
    <property type="protein sequence ID" value="KAK1714118.1"/>
    <property type="molecule type" value="Genomic_DNA"/>
</dbReference>
<evidence type="ECO:0000259" key="1">
    <source>
        <dbReference type="Pfam" id="PF13577"/>
    </source>
</evidence>
<evidence type="ECO:0000313" key="3">
    <source>
        <dbReference type="Proteomes" id="UP001244207"/>
    </source>
</evidence>
<dbReference type="SUPFAM" id="SSF54427">
    <property type="entry name" value="NTF2-like"/>
    <property type="match status" value="1"/>
</dbReference>
<dbReference type="AlphaFoldDB" id="A0AAD8X9X1"/>
<keyword evidence="3" id="KW-1185">Reference proteome</keyword>
<name>A0AAD8X9X1_GLOAC</name>
<gene>
    <name evidence="2" type="ORF">BDZ83DRAFT_636688</name>
</gene>
<reference evidence="2" key="1">
    <citation type="submission" date="2021-12" db="EMBL/GenBank/DDBJ databases">
        <title>Comparative genomics, transcriptomics and evolutionary studies reveal genomic signatures of adaptation to plant cell wall in hemibiotrophic fungi.</title>
        <authorList>
            <consortium name="DOE Joint Genome Institute"/>
            <person name="Baroncelli R."/>
            <person name="Diaz J.F."/>
            <person name="Benocci T."/>
            <person name="Peng M."/>
            <person name="Battaglia E."/>
            <person name="Haridas S."/>
            <person name="Andreopoulos W."/>
            <person name="Labutti K."/>
            <person name="Pangilinan J."/>
            <person name="Floch G.L."/>
            <person name="Makela M.R."/>
            <person name="Henrissat B."/>
            <person name="Grigoriev I.V."/>
            <person name="Crouch J.A."/>
            <person name="De Vries R.P."/>
            <person name="Sukno S.A."/>
            <person name="Thon M.R."/>
        </authorList>
    </citation>
    <scope>NUCLEOTIDE SEQUENCE</scope>
    <source>
        <strain evidence="2">CBS 112980</strain>
    </source>
</reference>
<accession>A0AAD8X9X1</accession>
<dbReference type="InterPro" id="IPR037401">
    <property type="entry name" value="SnoaL-like"/>
</dbReference>
<proteinExistence type="predicted"/>